<evidence type="ECO:0000256" key="1">
    <source>
        <dbReference type="ARBA" id="ARBA00004123"/>
    </source>
</evidence>
<evidence type="ECO:0000256" key="4">
    <source>
        <dbReference type="ARBA" id="ARBA00023163"/>
    </source>
</evidence>
<feature type="non-terminal residue" evidence="7">
    <location>
        <position position="432"/>
    </location>
</feature>
<comment type="subcellular location">
    <subcellularLocation>
        <location evidence="1">Nucleus</location>
    </subcellularLocation>
</comment>
<dbReference type="PANTHER" id="PTHR47338:SF5">
    <property type="entry name" value="ZN(II)2CYS6 TRANSCRIPTION FACTOR (EUROFUNG)"/>
    <property type="match status" value="1"/>
</dbReference>
<dbReference type="Proteomes" id="UP001172101">
    <property type="component" value="Unassembled WGS sequence"/>
</dbReference>
<dbReference type="GO" id="GO:0003677">
    <property type="term" value="F:DNA binding"/>
    <property type="evidence" value="ECO:0007669"/>
    <property type="project" value="InterPro"/>
</dbReference>
<dbReference type="Pfam" id="PF04082">
    <property type="entry name" value="Fungal_trans"/>
    <property type="match status" value="1"/>
</dbReference>
<evidence type="ECO:0000313" key="7">
    <source>
        <dbReference type="EMBL" id="KAK0709294.1"/>
    </source>
</evidence>
<dbReference type="InterPro" id="IPR007219">
    <property type="entry name" value="XnlR_reg_dom"/>
</dbReference>
<keyword evidence="3" id="KW-0805">Transcription regulation</keyword>
<protein>
    <recommendedName>
        <fullName evidence="6">Xylanolytic transcriptional activator regulatory domain-containing protein</fullName>
    </recommendedName>
</protein>
<reference evidence="7" key="1">
    <citation type="submission" date="2023-06" db="EMBL/GenBank/DDBJ databases">
        <title>Genome-scale phylogeny and comparative genomics of the fungal order Sordariales.</title>
        <authorList>
            <consortium name="Lawrence Berkeley National Laboratory"/>
            <person name="Hensen N."/>
            <person name="Bonometti L."/>
            <person name="Westerberg I."/>
            <person name="Brannstrom I.O."/>
            <person name="Guillou S."/>
            <person name="Cros-Aarteil S."/>
            <person name="Calhoun S."/>
            <person name="Haridas S."/>
            <person name="Kuo A."/>
            <person name="Mondo S."/>
            <person name="Pangilinan J."/>
            <person name="Riley R."/>
            <person name="LaButti K."/>
            <person name="Andreopoulos B."/>
            <person name="Lipzen A."/>
            <person name="Chen C."/>
            <person name="Yanf M."/>
            <person name="Daum C."/>
            <person name="Ng V."/>
            <person name="Clum A."/>
            <person name="Steindorff A."/>
            <person name="Ohm R."/>
            <person name="Martin F."/>
            <person name="Silar P."/>
            <person name="Natvig D."/>
            <person name="Lalanne C."/>
            <person name="Gautier V."/>
            <person name="Ament-velasquez S.L."/>
            <person name="Kruys A."/>
            <person name="Hutchinson M.I."/>
            <person name="Powell A.J."/>
            <person name="Barry K."/>
            <person name="Miller A.N."/>
            <person name="Grigoriev I.V."/>
            <person name="Debuchy R."/>
            <person name="Gladieux P."/>
            <person name="Thoren M.H."/>
            <person name="Johannesson H."/>
        </authorList>
    </citation>
    <scope>NUCLEOTIDE SEQUENCE</scope>
    <source>
        <strain evidence="7">SMH2392-1A</strain>
    </source>
</reference>
<dbReference type="GeneID" id="85319362"/>
<evidence type="ECO:0000256" key="3">
    <source>
        <dbReference type="ARBA" id="ARBA00023015"/>
    </source>
</evidence>
<evidence type="ECO:0000259" key="6">
    <source>
        <dbReference type="SMART" id="SM00906"/>
    </source>
</evidence>
<feature type="domain" description="Xylanolytic transcriptional activator regulatory" evidence="6">
    <location>
        <begin position="113"/>
        <end position="191"/>
    </location>
</feature>
<keyword evidence="8" id="KW-1185">Reference proteome</keyword>
<gene>
    <name evidence="7" type="ORF">B0T26DRAFT_622099</name>
</gene>
<dbReference type="GO" id="GO:0008270">
    <property type="term" value="F:zinc ion binding"/>
    <property type="evidence" value="ECO:0007669"/>
    <property type="project" value="InterPro"/>
</dbReference>
<keyword evidence="4" id="KW-0804">Transcription</keyword>
<dbReference type="CDD" id="cd12148">
    <property type="entry name" value="fungal_TF_MHR"/>
    <property type="match status" value="1"/>
</dbReference>
<dbReference type="GO" id="GO:0005634">
    <property type="term" value="C:nucleus"/>
    <property type="evidence" value="ECO:0007669"/>
    <property type="project" value="UniProtKB-SubCell"/>
</dbReference>
<proteinExistence type="predicted"/>
<dbReference type="AlphaFoldDB" id="A0AA40DMM6"/>
<feature type="non-terminal residue" evidence="7">
    <location>
        <position position="1"/>
    </location>
</feature>
<keyword evidence="5" id="KW-0539">Nucleus</keyword>
<keyword evidence="2" id="KW-0479">Metal-binding</keyword>
<sequence length="432" mass="46901">LPPHGEVVQGVESLTTSFFQLGFVPRLLFSSALRERPETVSLFLVFSILAVSAPFTPSLVTRYGGSGSRATQAFLRGASAFVPQHMFESSLEAVQAFFLLSIAEWGNGDKNRSLVYMGIAVRLAGIMRLHREEAYRLPDGSSAEAVARSEGARRTFWMLETFENLHSGAGSPIAFSYADMTVLLPCDERDFTFGVRPYRRAALMGTPPALANPALTRLPAPERSLFATLLQTHSLWGRVARLAGAGDAAMMQPGSAAPGSGGPRIDAGDYARLAGELAGFERDLPAQHAWSVWNLRAFKLEGQDLAFLSTVMILRLSNVILRRSHLDGLLNAAARSGTASDDRAWQPVAGQLYADMLVLHEQISAFFAHRAPAHGYPALVVFCAYVCGSLANRLHRQPQLCVAVAPQALAVLRSSVRGLASLHVAWPFAQRW</sequence>
<dbReference type="GO" id="GO:0006351">
    <property type="term" value="P:DNA-templated transcription"/>
    <property type="evidence" value="ECO:0007669"/>
    <property type="project" value="InterPro"/>
</dbReference>
<name>A0AA40DMM6_9PEZI</name>
<evidence type="ECO:0000313" key="8">
    <source>
        <dbReference type="Proteomes" id="UP001172101"/>
    </source>
</evidence>
<evidence type="ECO:0000256" key="5">
    <source>
        <dbReference type="ARBA" id="ARBA00023242"/>
    </source>
</evidence>
<dbReference type="SMART" id="SM00906">
    <property type="entry name" value="Fungal_trans"/>
    <property type="match status" value="1"/>
</dbReference>
<evidence type="ECO:0000256" key="2">
    <source>
        <dbReference type="ARBA" id="ARBA00022723"/>
    </source>
</evidence>
<dbReference type="PANTHER" id="PTHR47338">
    <property type="entry name" value="ZN(II)2CYS6 TRANSCRIPTION FACTOR (EUROFUNG)-RELATED"/>
    <property type="match status" value="1"/>
</dbReference>
<dbReference type="InterPro" id="IPR050815">
    <property type="entry name" value="TF_fung"/>
</dbReference>
<organism evidence="7 8">
    <name type="scientific">Lasiosphaeria miniovina</name>
    <dbReference type="NCBI Taxonomy" id="1954250"/>
    <lineage>
        <taxon>Eukaryota</taxon>
        <taxon>Fungi</taxon>
        <taxon>Dikarya</taxon>
        <taxon>Ascomycota</taxon>
        <taxon>Pezizomycotina</taxon>
        <taxon>Sordariomycetes</taxon>
        <taxon>Sordariomycetidae</taxon>
        <taxon>Sordariales</taxon>
        <taxon>Lasiosphaeriaceae</taxon>
        <taxon>Lasiosphaeria</taxon>
    </lineage>
</organism>
<dbReference type="GO" id="GO:0000981">
    <property type="term" value="F:DNA-binding transcription factor activity, RNA polymerase II-specific"/>
    <property type="evidence" value="ECO:0007669"/>
    <property type="project" value="InterPro"/>
</dbReference>
<accession>A0AA40DMM6</accession>
<dbReference type="RefSeq" id="XP_060292598.1">
    <property type="nucleotide sequence ID" value="XM_060436092.1"/>
</dbReference>
<comment type="caution">
    <text evidence="7">The sequence shown here is derived from an EMBL/GenBank/DDBJ whole genome shotgun (WGS) entry which is preliminary data.</text>
</comment>
<dbReference type="EMBL" id="JAUIRO010000006">
    <property type="protein sequence ID" value="KAK0709294.1"/>
    <property type="molecule type" value="Genomic_DNA"/>
</dbReference>